<dbReference type="InterPro" id="IPR016166">
    <property type="entry name" value="FAD-bd_PCMH"/>
</dbReference>
<protein>
    <submittedName>
        <fullName evidence="7">Oxidoreductase</fullName>
    </submittedName>
</protein>
<evidence type="ECO:0000313" key="7">
    <source>
        <dbReference type="EMBL" id="GGB65037.1"/>
    </source>
</evidence>
<dbReference type="InterPro" id="IPR036318">
    <property type="entry name" value="FAD-bd_PCMH-like_sf"/>
</dbReference>
<dbReference type="PANTHER" id="PTHR42973">
    <property type="entry name" value="BINDING OXIDOREDUCTASE, PUTATIVE (AFU_ORTHOLOGUE AFUA_1G17690)-RELATED"/>
    <property type="match status" value="1"/>
</dbReference>
<evidence type="ECO:0000256" key="3">
    <source>
        <dbReference type="ARBA" id="ARBA00022630"/>
    </source>
</evidence>
<dbReference type="Gene3D" id="3.30.465.10">
    <property type="match status" value="1"/>
</dbReference>
<dbReference type="InterPro" id="IPR006093">
    <property type="entry name" value="Oxy_OxRdtase_FAD_BS"/>
</dbReference>
<dbReference type="InterPro" id="IPR050416">
    <property type="entry name" value="FAD-linked_Oxidoreductase"/>
</dbReference>
<dbReference type="Proteomes" id="UP000628854">
    <property type="component" value="Unassembled WGS sequence"/>
</dbReference>
<evidence type="ECO:0000256" key="1">
    <source>
        <dbReference type="ARBA" id="ARBA00001974"/>
    </source>
</evidence>
<accession>A0ABQ1JFW6</accession>
<dbReference type="InterPro" id="IPR016169">
    <property type="entry name" value="FAD-bd_PCMH_sub2"/>
</dbReference>
<evidence type="ECO:0000256" key="4">
    <source>
        <dbReference type="ARBA" id="ARBA00022827"/>
    </source>
</evidence>
<dbReference type="PROSITE" id="PS51387">
    <property type="entry name" value="FAD_PCMH"/>
    <property type="match status" value="1"/>
</dbReference>
<keyword evidence="4" id="KW-0274">FAD</keyword>
<feature type="domain" description="FAD-binding PCMH-type" evidence="6">
    <location>
        <begin position="42"/>
        <end position="214"/>
    </location>
</feature>
<sequence length="475" mass="52839">MPIEENNTLNDAITSFAGQIFLRGEPGYEEARTARIWHANRPDRFPEAILLAKNESDLVNGVRLARQKGWSVAVRSGGHSFPVWSVRDSGLLIDLGGYKEMSYDADSQIVTATSAIKGGDELNPYLKQFGRYFGAGGCPSVGLGGFLLQGGMGWNFRGWGYACEQVVAIDIVTADGELVRAGENQNADLFWAARGIGPGFCGLISRFHLKTRALTDGVAVSMQAYPVERYEQVLKWLWDKHPDISDKVYFNAVSARPPMPIPGHDGGLVFMIWACAFCDSQEEAAEVLAPLKDCPYREDAIMVSDAQPTTLPEQLSLVDQLHPAGLYYKVDSAWVDGPQQDIIKAMRTLVMDRQAEDTGYTFLIFRLPRPDDAPEIAMDLGTDLCVGAYIIHEDESADQKLRDWLRNAMGELEPYTVGQNWGDSDQTFREVKCLTDETWSRYQKIRDERDPEGVFHAHLAGPGGFQNRNGWEKGE</sequence>
<reference evidence="8" key="1">
    <citation type="journal article" date="2019" name="Int. J. Syst. Evol. Microbiol.">
        <title>The Global Catalogue of Microorganisms (GCM) 10K type strain sequencing project: providing services to taxonomists for standard genome sequencing and annotation.</title>
        <authorList>
            <consortium name="The Broad Institute Genomics Platform"/>
            <consortium name="The Broad Institute Genome Sequencing Center for Infectious Disease"/>
            <person name="Wu L."/>
            <person name="Ma J."/>
        </authorList>
    </citation>
    <scope>NUCLEOTIDE SEQUENCE [LARGE SCALE GENOMIC DNA]</scope>
    <source>
        <strain evidence="8">CGMCC 1.15928</strain>
    </source>
</reference>
<evidence type="ECO:0000313" key="8">
    <source>
        <dbReference type="Proteomes" id="UP000628854"/>
    </source>
</evidence>
<comment type="caution">
    <text evidence="7">The sequence shown here is derived from an EMBL/GenBank/DDBJ whole genome shotgun (WGS) entry which is preliminary data.</text>
</comment>
<dbReference type="Gene3D" id="3.30.43.10">
    <property type="entry name" value="Uridine Diphospho-n-acetylenolpyruvylglucosamine Reductase, domain 2"/>
    <property type="match status" value="1"/>
</dbReference>
<dbReference type="InterPro" id="IPR006094">
    <property type="entry name" value="Oxid_FAD_bind_N"/>
</dbReference>
<organism evidence="7 8">
    <name type="scientific">Henriciella pelagia</name>
    <dbReference type="NCBI Taxonomy" id="1977912"/>
    <lineage>
        <taxon>Bacteria</taxon>
        <taxon>Pseudomonadati</taxon>
        <taxon>Pseudomonadota</taxon>
        <taxon>Alphaproteobacteria</taxon>
        <taxon>Hyphomonadales</taxon>
        <taxon>Hyphomonadaceae</taxon>
        <taxon>Henriciella</taxon>
    </lineage>
</organism>
<comment type="similarity">
    <text evidence="2">Belongs to the oxygen-dependent FAD-linked oxidoreductase family.</text>
</comment>
<keyword evidence="8" id="KW-1185">Reference proteome</keyword>
<keyword evidence="3" id="KW-0285">Flavoprotein</keyword>
<dbReference type="InterPro" id="IPR016167">
    <property type="entry name" value="FAD-bd_PCMH_sub1"/>
</dbReference>
<dbReference type="Pfam" id="PF01565">
    <property type="entry name" value="FAD_binding_4"/>
    <property type="match status" value="1"/>
</dbReference>
<keyword evidence="5" id="KW-0560">Oxidoreductase</keyword>
<dbReference type="SUPFAM" id="SSF56176">
    <property type="entry name" value="FAD-binding/transporter-associated domain-like"/>
    <property type="match status" value="1"/>
</dbReference>
<evidence type="ECO:0000256" key="5">
    <source>
        <dbReference type="ARBA" id="ARBA00023002"/>
    </source>
</evidence>
<evidence type="ECO:0000259" key="6">
    <source>
        <dbReference type="PROSITE" id="PS51387"/>
    </source>
</evidence>
<dbReference type="EMBL" id="BMKF01000001">
    <property type="protein sequence ID" value="GGB65037.1"/>
    <property type="molecule type" value="Genomic_DNA"/>
</dbReference>
<comment type="cofactor">
    <cofactor evidence="1">
        <name>FAD</name>
        <dbReference type="ChEBI" id="CHEBI:57692"/>
    </cofactor>
</comment>
<proteinExistence type="inferred from homology"/>
<name>A0ABQ1JFW6_9PROT</name>
<dbReference type="PANTHER" id="PTHR42973:SF39">
    <property type="entry name" value="FAD-BINDING PCMH-TYPE DOMAIN-CONTAINING PROTEIN"/>
    <property type="match status" value="1"/>
</dbReference>
<dbReference type="RefSeq" id="WP_158084653.1">
    <property type="nucleotide sequence ID" value="NZ_BMKF01000001.1"/>
</dbReference>
<dbReference type="Gene3D" id="3.40.462.20">
    <property type="match status" value="1"/>
</dbReference>
<gene>
    <name evidence="7" type="ORF">GCM10011503_12340</name>
</gene>
<evidence type="ECO:0000256" key="2">
    <source>
        <dbReference type="ARBA" id="ARBA00005466"/>
    </source>
</evidence>
<dbReference type="PROSITE" id="PS00862">
    <property type="entry name" value="OX2_COVAL_FAD"/>
    <property type="match status" value="1"/>
</dbReference>